<keyword evidence="2" id="KW-1185">Reference proteome</keyword>
<sequence length="107" mass="11539">MRSGYGRSFFEPLLPLILGRDVSGEVAAIGASVRFLTVGLPFYPSSVIQMHLITNCNFMDLLSIIVTMQEASAISFAALSAWRALKSIARITQGSACNSEVTFCFGV</sequence>
<reference evidence="1 2" key="2">
    <citation type="submission" date="2020-07" db="EMBL/GenBank/DDBJ databases">
        <title>Genome assembly of wild tea tree DASZ reveals pedigree and selection history of tea varieties.</title>
        <authorList>
            <person name="Zhang W."/>
        </authorList>
    </citation>
    <scope>NUCLEOTIDE SEQUENCE [LARGE SCALE GENOMIC DNA]</scope>
    <source>
        <strain evidence="2">cv. G240</strain>
        <tissue evidence="1">Leaf</tissue>
    </source>
</reference>
<dbReference type="SUPFAM" id="SSF50129">
    <property type="entry name" value="GroES-like"/>
    <property type="match status" value="1"/>
</dbReference>
<dbReference type="AlphaFoldDB" id="A0A7J7HHA5"/>
<dbReference type="Gene3D" id="3.40.50.720">
    <property type="entry name" value="NAD(P)-binding Rossmann-like Domain"/>
    <property type="match status" value="1"/>
</dbReference>
<accession>A0A7J7HHA5</accession>
<dbReference type="InterPro" id="IPR011032">
    <property type="entry name" value="GroES-like_sf"/>
</dbReference>
<protein>
    <submittedName>
        <fullName evidence="1">Uncharacterized protein</fullName>
    </submittedName>
</protein>
<dbReference type="InterPro" id="IPR052585">
    <property type="entry name" value="Lipid_raft_assoc_Zn_ADH"/>
</dbReference>
<name>A0A7J7HHA5_CAMSI</name>
<dbReference type="PANTHER" id="PTHR43482">
    <property type="entry name" value="PROTEIN AST1-RELATED"/>
    <property type="match status" value="1"/>
</dbReference>
<organism evidence="1 2">
    <name type="scientific">Camellia sinensis</name>
    <name type="common">Tea plant</name>
    <name type="synonym">Thea sinensis</name>
    <dbReference type="NCBI Taxonomy" id="4442"/>
    <lineage>
        <taxon>Eukaryota</taxon>
        <taxon>Viridiplantae</taxon>
        <taxon>Streptophyta</taxon>
        <taxon>Embryophyta</taxon>
        <taxon>Tracheophyta</taxon>
        <taxon>Spermatophyta</taxon>
        <taxon>Magnoliopsida</taxon>
        <taxon>eudicotyledons</taxon>
        <taxon>Gunneridae</taxon>
        <taxon>Pentapetalae</taxon>
        <taxon>asterids</taxon>
        <taxon>Ericales</taxon>
        <taxon>Theaceae</taxon>
        <taxon>Camellia</taxon>
    </lineage>
</organism>
<comment type="caution">
    <text evidence="1">The sequence shown here is derived from an EMBL/GenBank/DDBJ whole genome shotgun (WGS) entry which is preliminary data.</text>
</comment>
<dbReference type="PANTHER" id="PTHR43482:SF1">
    <property type="entry name" value="PROTEIN AST1-RELATED"/>
    <property type="match status" value="1"/>
</dbReference>
<evidence type="ECO:0000313" key="2">
    <source>
        <dbReference type="Proteomes" id="UP000593564"/>
    </source>
</evidence>
<dbReference type="Gene3D" id="3.90.180.10">
    <property type="entry name" value="Medium-chain alcohol dehydrogenases, catalytic domain"/>
    <property type="match status" value="1"/>
</dbReference>
<gene>
    <name evidence="1" type="ORF">HYC85_010033</name>
</gene>
<evidence type="ECO:0000313" key="1">
    <source>
        <dbReference type="EMBL" id="KAF5952089.1"/>
    </source>
</evidence>
<dbReference type="EMBL" id="JACBKZ010000004">
    <property type="protein sequence ID" value="KAF5952089.1"/>
    <property type="molecule type" value="Genomic_DNA"/>
</dbReference>
<proteinExistence type="predicted"/>
<reference evidence="2" key="1">
    <citation type="journal article" date="2020" name="Nat. Commun.">
        <title>Genome assembly of wild tea tree DASZ reveals pedigree and selection history of tea varieties.</title>
        <authorList>
            <person name="Zhang W."/>
            <person name="Zhang Y."/>
            <person name="Qiu H."/>
            <person name="Guo Y."/>
            <person name="Wan H."/>
            <person name="Zhang X."/>
            <person name="Scossa F."/>
            <person name="Alseekh S."/>
            <person name="Zhang Q."/>
            <person name="Wang P."/>
            <person name="Xu L."/>
            <person name="Schmidt M.H."/>
            <person name="Jia X."/>
            <person name="Li D."/>
            <person name="Zhu A."/>
            <person name="Guo F."/>
            <person name="Chen W."/>
            <person name="Ni D."/>
            <person name="Usadel B."/>
            <person name="Fernie A.R."/>
            <person name="Wen W."/>
        </authorList>
    </citation>
    <scope>NUCLEOTIDE SEQUENCE [LARGE SCALE GENOMIC DNA]</scope>
    <source>
        <strain evidence="2">cv. G240</strain>
    </source>
</reference>
<dbReference type="Proteomes" id="UP000593564">
    <property type="component" value="Unassembled WGS sequence"/>
</dbReference>